<dbReference type="RefSeq" id="WP_055149132.1">
    <property type="nucleotide sequence ID" value="NZ_CZAW01000002.1"/>
</dbReference>
<evidence type="ECO:0000313" key="1">
    <source>
        <dbReference type="EMBL" id="CUP01466.1"/>
    </source>
</evidence>
<reference evidence="1 2" key="1">
    <citation type="submission" date="2015-09" db="EMBL/GenBank/DDBJ databases">
        <authorList>
            <consortium name="Pathogen Informatics"/>
        </authorList>
    </citation>
    <scope>NUCLEOTIDE SEQUENCE [LARGE SCALE GENOMIC DNA]</scope>
    <source>
        <strain evidence="1 2">2789STDY5834911</strain>
    </source>
</reference>
<dbReference type="OrthoDB" id="1853923at2"/>
<dbReference type="EMBL" id="CZAW01000002">
    <property type="protein sequence ID" value="CUP01466.1"/>
    <property type="molecule type" value="Genomic_DNA"/>
</dbReference>
<name>A0A174JTE9_9FIRM</name>
<organism evidence="1 2">
    <name type="scientific">Blautia wexlerae</name>
    <dbReference type="NCBI Taxonomy" id="418240"/>
    <lineage>
        <taxon>Bacteria</taxon>
        <taxon>Bacillati</taxon>
        <taxon>Bacillota</taxon>
        <taxon>Clostridia</taxon>
        <taxon>Lachnospirales</taxon>
        <taxon>Lachnospiraceae</taxon>
        <taxon>Blautia</taxon>
    </lineage>
</organism>
<accession>A0A174JTE9</accession>
<sequence>MGHSDEWTFADYFKQEQAVFRGMISAAVALRWMIEHDFEPPDDAGLKQMEAEVNRELCEAWGEIFSLAVLKWRDGQ</sequence>
<dbReference type="AlphaFoldDB" id="A0A174JTE9"/>
<gene>
    <name evidence="1" type="ORF">ERS852523_00255</name>
</gene>
<dbReference type="Proteomes" id="UP000095712">
    <property type="component" value="Unassembled WGS sequence"/>
</dbReference>
<evidence type="ECO:0000313" key="2">
    <source>
        <dbReference type="Proteomes" id="UP000095712"/>
    </source>
</evidence>
<proteinExistence type="predicted"/>
<protein>
    <submittedName>
        <fullName evidence="1">Uncharacterized protein</fullName>
    </submittedName>
</protein>